<evidence type="ECO:0000256" key="4">
    <source>
        <dbReference type="ARBA" id="ARBA00022741"/>
    </source>
</evidence>
<dbReference type="GO" id="GO:0004674">
    <property type="term" value="F:protein serine/threonine kinase activity"/>
    <property type="evidence" value="ECO:0007669"/>
    <property type="project" value="UniProtKB-KW"/>
</dbReference>
<dbReference type="InterPro" id="IPR011009">
    <property type="entry name" value="Kinase-like_dom_sf"/>
</dbReference>
<dbReference type="InterPro" id="IPR001245">
    <property type="entry name" value="Ser-Thr/Tyr_kinase_cat_dom"/>
</dbReference>
<sequence length="283" mass="33282">EVNKLYNDIDEIHRTAQYNKNTCEAMLERVQIATTDIGNLKIRNLEFFSKKNFNNFHNLVAVISEMRHFLADISQGSKKYVQAKDINEKFINLIDEFETAIRLLQFYLIIYFAARDNYDENEKIKADIEEEWIKKKIEDADILYFEYSEFIEIEEIGKGGFGIVNKAETSDKKLVALKGLIEKKSSKFEKFEKNIIKSFVEELKLLRTISYHDNINSFLGITKDNDENYIMVLEYANNGNLKDYLKEKFDLLQWKNKIQMALDITCGLKCLHSKNIIHRDLVN</sequence>
<dbReference type="InterPro" id="IPR000719">
    <property type="entry name" value="Prot_kinase_dom"/>
</dbReference>
<evidence type="ECO:0000256" key="1">
    <source>
        <dbReference type="ARBA" id="ARBA00005843"/>
    </source>
</evidence>
<dbReference type="VEuPathDB" id="FungiDB:FUN_023789"/>
<feature type="non-terminal residue" evidence="9">
    <location>
        <position position="1"/>
    </location>
</feature>
<evidence type="ECO:0000259" key="8">
    <source>
        <dbReference type="PROSITE" id="PS50011"/>
    </source>
</evidence>
<comment type="similarity">
    <text evidence="1">Belongs to the protein kinase superfamily. TKL Ser/Thr protein kinase family.</text>
</comment>
<feature type="domain" description="Protein kinase" evidence="8">
    <location>
        <begin position="150"/>
        <end position="283"/>
    </location>
</feature>
<evidence type="ECO:0000313" key="9">
    <source>
        <dbReference type="EMBL" id="PKK68400.1"/>
    </source>
</evidence>
<reference evidence="9 10" key="2">
    <citation type="submission" date="2017-10" db="EMBL/GenBank/DDBJ databases">
        <title>Extensive intraspecific genome diversity in a model arbuscular mycorrhizal fungus.</title>
        <authorList>
            <person name="Chen E.C.H."/>
            <person name="Morin E."/>
            <person name="Baudet D."/>
            <person name="Noel J."/>
            <person name="Ndikumana S."/>
            <person name="Charron P."/>
            <person name="St-Onge C."/>
            <person name="Giorgi J."/>
            <person name="Grigoriev I.V."/>
            <person name="Roux C."/>
            <person name="Martin F.M."/>
            <person name="Corradi N."/>
        </authorList>
    </citation>
    <scope>NUCLEOTIDE SEQUENCE [LARGE SCALE GENOMIC DNA]</scope>
    <source>
        <strain evidence="9 10">C2</strain>
    </source>
</reference>
<dbReference type="InterPro" id="IPR059179">
    <property type="entry name" value="MLKL-like_MCAfunc"/>
</dbReference>
<keyword evidence="6 7" id="KW-0067">ATP-binding</keyword>
<dbReference type="AlphaFoldDB" id="A0A2N1N3H6"/>
<dbReference type="GO" id="GO:0007166">
    <property type="term" value="P:cell surface receptor signaling pathway"/>
    <property type="evidence" value="ECO:0007669"/>
    <property type="project" value="InterPro"/>
</dbReference>
<dbReference type="InterPro" id="IPR017441">
    <property type="entry name" value="Protein_kinase_ATP_BS"/>
</dbReference>
<dbReference type="Proteomes" id="UP000233469">
    <property type="component" value="Unassembled WGS sequence"/>
</dbReference>
<evidence type="ECO:0000256" key="2">
    <source>
        <dbReference type="ARBA" id="ARBA00022527"/>
    </source>
</evidence>
<dbReference type="EMBL" id="LLXL01000845">
    <property type="protein sequence ID" value="PKK68400.1"/>
    <property type="molecule type" value="Genomic_DNA"/>
</dbReference>
<dbReference type="VEuPathDB" id="FungiDB:RhiirA1_406708"/>
<dbReference type="PANTHER" id="PTHR46485:SF5">
    <property type="entry name" value="CENTER DIVIDER, ISOFORM A"/>
    <property type="match status" value="1"/>
</dbReference>
<feature type="binding site" evidence="7">
    <location>
        <position position="178"/>
    </location>
    <ligand>
        <name>ATP</name>
        <dbReference type="ChEBI" id="CHEBI:30616"/>
    </ligand>
</feature>
<proteinExistence type="inferred from homology"/>
<keyword evidence="3" id="KW-0808">Transferase</keyword>
<comment type="caution">
    <text evidence="9">The sequence shown here is derived from an EMBL/GenBank/DDBJ whole genome shotgun (WGS) entry which is preliminary data.</text>
</comment>
<dbReference type="Gene3D" id="1.20.930.20">
    <property type="entry name" value="Adaptor protein Cbl, N-terminal domain"/>
    <property type="match status" value="1"/>
</dbReference>
<accession>A0A2N1N3H6</accession>
<dbReference type="SUPFAM" id="SSF56112">
    <property type="entry name" value="Protein kinase-like (PK-like)"/>
    <property type="match status" value="1"/>
</dbReference>
<dbReference type="CDD" id="cd21037">
    <property type="entry name" value="MLKL_NTD"/>
    <property type="match status" value="1"/>
</dbReference>
<evidence type="ECO:0000256" key="3">
    <source>
        <dbReference type="ARBA" id="ARBA00022679"/>
    </source>
</evidence>
<keyword evidence="2" id="KW-0723">Serine/threonine-protein kinase</keyword>
<dbReference type="PROSITE" id="PS50011">
    <property type="entry name" value="PROTEIN_KINASE_DOM"/>
    <property type="match status" value="1"/>
</dbReference>
<evidence type="ECO:0000313" key="10">
    <source>
        <dbReference type="Proteomes" id="UP000233469"/>
    </source>
</evidence>
<name>A0A2N1N3H6_9GLOM</name>
<dbReference type="Gene3D" id="1.10.510.10">
    <property type="entry name" value="Transferase(Phosphotransferase) domain 1"/>
    <property type="match status" value="1"/>
</dbReference>
<protein>
    <submittedName>
        <fullName evidence="9">Kinase-like protein</fullName>
    </submittedName>
</protein>
<dbReference type="PROSITE" id="PS00107">
    <property type="entry name" value="PROTEIN_KINASE_ATP"/>
    <property type="match status" value="1"/>
</dbReference>
<dbReference type="InterPro" id="IPR036537">
    <property type="entry name" value="Adaptor_Cbl_N_dom_sf"/>
</dbReference>
<dbReference type="Pfam" id="PF07714">
    <property type="entry name" value="PK_Tyr_Ser-Thr"/>
    <property type="match status" value="1"/>
</dbReference>
<dbReference type="InterPro" id="IPR050940">
    <property type="entry name" value="Actin_reg-Ser/Thr_kinase"/>
</dbReference>
<keyword evidence="4 7" id="KW-0547">Nucleotide-binding</keyword>
<evidence type="ECO:0000256" key="7">
    <source>
        <dbReference type="PROSITE-ProRule" id="PRU10141"/>
    </source>
</evidence>
<organism evidence="9 10">
    <name type="scientific">Rhizophagus irregularis</name>
    <dbReference type="NCBI Taxonomy" id="588596"/>
    <lineage>
        <taxon>Eukaryota</taxon>
        <taxon>Fungi</taxon>
        <taxon>Fungi incertae sedis</taxon>
        <taxon>Mucoromycota</taxon>
        <taxon>Glomeromycotina</taxon>
        <taxon>Glomeromycetes</taxon>
        <taxon>Glomerales</taxon>
        <taxon>Glomeraceae</taxon>
        <taxon>Rhizophagus</taxon>
    </lineage>
</organism>
<evidence type="ECO:0000256" key="5">
    <source>
        <dbReference type="ARBA" id="ARBA00022777"/>
    </source>
</evidence>
<keyword evidence="5 9" id="KW-0418">Kinase</keyword>
<dbReference type="GO" id="GO:0005524">
    <property type="term" value="F:ATP binding"/>
    <property type="evidence" value="ECO:0007669"/>
    <property type="project" value="UniProtKB-UniRule"/>
</dbReference>
<reference evidence="9 10" key="1">
    <citation type="submission" date="2016-04" db="EMBL/GenBank/DDBJ databases">
        <title>Genome analyses suggest a sexual origin of heterokaryosis in a supposedly ancient asexual fungus.</title>
        <authorList>
            <person name="Ropars J."/>
            <person name="Sedzielewska K."/>
            <person name="Noel J."/>
            <person name="Charron P."/>
            <person name="Farinelli L."/>
            <person name="Marton T."/>
            <person name="Kruger M."/>
            <person name="Pelin A."/>
            <person name="Brachmann A."/>
            <person name="Corradi N."/>
        </authorList>
    </citation>
    <scope>NUCLEOTIDE SEQUENCE [LARGE SCALE GENOMIC DNA]</scope>
    <source>
        <strain evidence="9 10">C2</strain>
    </source>
</reference>
<evidence type="ECO:0000256" key="6">
    <source>
        <dbReference type="ARBA" id="ARBA00022840"/>
    </source>
</evidence>
<gene>
    <name evidence="9" type="ORF">RhiirC2_750272</name>
</gene>
<dbReference type="PANTHER" id="PTHR46485">
    <property type="entry name" value="LIM DOMAIN KINASE 1"/>
    <property type="match status" value="1"/>
</dbReference>